<dbReference type="InterPro" id="IPR013103">
    <property type="entry name" value="RVT_2"/>
</dbReference>
<dbReference type="EMBL" id="BKCJ010080535">
    <property type="protein sequence ID" value="GEW92369.1"/>
    <property type="molecule type" value="Genomic_DNA"/>
</dbReference>
<evidence type="ECO:0000259" key="1">
    <source>
        <dbReference type="Pfam" id="PF07727"/>
    </source>
</evidence>
<proteinExistence type="predicted"/>
<feature type="domain" description="Reverse transcriptase Ty1/copia-type" evidence="1">
    <location>
        <begin position="21"/>
        <end position="115"/>
    </location>
</feature>
<comment type="caution">
    <text evidence="2">The sequence shown here is derived from an EMBL/GenBank/DDBJ whole genome shotgun (WGS) entry which is preliminary data.</text>
</comment>
<dbReference type="PANTHER" id="PTHR11439:SF463">
    <property type="entry name" value="REVERSE TRANSCRIPTASE TY1_COPIA-TYPE DOMAIN-CONTAINING PROTEIN"/>
    <property type="match status" value="1"/>
</dbReference>
<dbReference type="PANTHER" id="PTHR11439">
    <property type="entry name" value="GAG-POL-RELATED RETROTRANSPOSON"/>
    <property type="match status" value="1"/>
</dbReference>
<dbReference type="AlphaFoldDB" id="A0A699GZS4"/>
<gene>
    <name evidence="2" type="ORF">Tci_264345</name>
</gene>
<accession>A0A699GZS4</accession>
<sequence length="400" mass="45305">MLKEIEAIKKNLTWELVDALVNKNIVAKGYSQEQRIDYEETFSPVARFETVRVFLALVAQLKLPVYQFDVKSAFLNGDLDGEVYVSQPQGFVIGDSENKFYKLNKALYGLKQAPRLEVLQKEDGNFVCQKKYATNLLKRFHMSNCEFEATPMNPGKKLQLNDGTRKAYGKFFRSLVGGSNYLTHTMPDIAFPVSYVSRYMHIPIKQHLGAAKRILHYIAGTTNYGIWYTNVLDFKLIGFTNSDWAGCLDTRKSTSGNMFSLGSGEVTCSSKKQEMLALSSSEAKYTAIASAARQALWLRKLLVDFDCEQKGATEIFCDNGYAIEMAKNPSFHARTKHIDVQHHFIRHLVADNRIELKFSVQVSKPLISLQSLSRLPNTSILCLSWECVSLNQREVLNDSN</sequence>
<reference evidence="2" key="1">
    <citation type="journal article" date="2019" name="Sci. Rep.">
        <title>Draft genome of Tanacetum cinerariifolium, the natural source of mosquito coil.</title>
        <authorList>
            <person name="Yamashiro T."/>
            <person name="Shiraishi A."/>
            <person name="Satake H."/>
            <person name="Nakayama K."/>
        </authorList>
    </citation>
    <scope>NUCLEOTIDE SEQUENCE</scope>
</reference>
<dbReference type="CDD" id="cd09272">
    <property type="entry name" value="RNase_HI_RT_Ty1"/>
    <property type="match status" value="1"/>
</dbReference>
<dbReference type="Pfam" id="PF07727">
    <property type="entry name" value="RVT_2"/>
    <property type="match status" value="1"/>
</dbReference>
<evidence type="ECO:0000313" key="2">
    <source>
        <dbReference type="EMBL" id="GEW92369.1"/>
    </source>
</evidence>
<protein>
    <submittedName>
        <fullName evidence="2">Uncharacterized mitochondrial protein AtMg00810-like</fullName>
    </submittedName>
</protein>
<organism evidence="2">
    <name type="scientific">Tanacetum cinerariifolium</name>
    <name type="common">Dalmatian daisy</name>
    <name type="synonym">Chrysanthemum cinerariifolium</name>
    <dbReference type="NCBI Taxonomy" id="118510"/>
    <lineage>
        <taxon>Eukaryota</taxon>
        <taxon>Viridiplantae</taxon>
        <taxon>Streptophyta</taxon>
        <taxon>Embryophyta</taxon>
        <taxon>Tracheophyta</taxon>
        <taxon>Spermatophyta</taxon>
        <taxon>Magnoliopsida</taxon>
        <taxon>eudicotyledons</taxon>
        <taxon>Gunneridae</taxon>
        <taxon>Pentapetalae</taxon>
        <taxon>asterids</taxon>
        <taxon>campanulids</taxon>
        <taxon>Asterales</taxon>
        <taxon>Asteraceae</taxon>
        <taxon>Asteroideae</taxon>
        <taxon>Anthemideae</taxon>
        <taxon>Anthemidinae</taxon>
        <taxon>Tanacetum</taxon>
    </lineage>
</organism>
<name>A0A699GZS4_TANCI</name>